<keyword evidence="2" id="KW-0158">Chromosome</keyword>
<dbReference type="STRING" id="984487.A0A1E4SNQ6"/>
<dbReference type="GeneID" id="30984046"/>
<accession>A0A1E4SNQ6</accession>
<dbReference type="GO" id="GO:0000781">
    <property type="term" value="C:chromosome, telomeric region"/>
    <property type="evidence" value="ECO:0007669"/>
    <property type="project" value="UniProtKB-SubCell"/>
</dbReference>
<dbReference type="SUPFAM" id="SSF50249">
    <property type="entry name" value="Nucleic acid-binding proteins"/>
    <property type="match status" value="1"/>
</dbReference>
<gene>
    <name evidence="5" type="ORF">CANTADRAFT_5117</name>
</gene>
<comment type="subcellular location">
    <subcellularLocation>
        <location evidence="1">Chromosome</location>
        <location evidence="1">Telomere</location>
    </subcellularLocation>
</comment>
<sequence length="459" mass="53245">MVDLAQGESHIVVRHGATEYYHPGLFHISSTFEHTVPVFISDIVHSRNLSAIYGPSVCRDIVMINNHPIKTVRVFGRVISKREIFAFDNTTKDLLFMLELDDCSGIDLKITIKVRAAGLAYPRLDYNSVDDKILEVVGTTLMYKNQHEITAQALRCLENTTKTTYLDLEITQWKERLDYRDRVLKRPWVVQPIRGTSPGLIVTRFDYRDQKRREAKENLKFNIHEVPQLARDDSLILFRTEGNLSRMSHEVHDVASDSDVEIVHVKEVPLQIVTQFQISIEFIKWIIRHDFQTFQLSHIYGDPHISNLLEILVKSYRAFADIGASDPIYTKLFHEQKEILFHRIRHGLTTAKLISITRSQRVRSKNLNALYGHLKQCCEVIKNSMLRDRETKILDVSNYLATVKSRGLVSGDIDLKYINAIVDYITTDVWHERAHWKYDLKLTQWSYSQTSVAKELVIL</sequence>
<evidence type="ECO:0000256" key="1">
    <source>
        <dbReference type="ARBA" id="ARBA00004574"/>
    </source>
</evidence>
<reference evidence="6" key="1">
    <citation type="submission" date="2016-05" db="EMBL/GenBank/DDBJ databases">
        <title>Comparative genomics of biotechnologically important yeasts.</title>
        <authorList>
            <consortium name="DOE Joint Genome Institute"/>
            <person name="Riley R."/>
            <person name="Haridas S."/>
            <person name="Wolfe K.H."/>
            <person name="Lopes M.R."/>
            <person name="Hittinger C.T."/>
            <person name="Goker M."/>
            <person name="Salamov A."/>
            <person name="Wisecaver J."/>
            <person name="Long T.M."/>
            <person name="Aerts A.L."/>
            <person name="Barry K."/>
            <person name="Choi C."/>
            <person name="Clum A."/>
            <person name="Coughlan A.Y."/>
            <person name="Deshpande S."/>
            <person name="Douglass A.P."/>
            <person name="Hanson S.J."/>
            <person name="Klenk H.-P."/>
            <person name="Labutti K."/>
            <person name="Lapidus A."/>
            <person name="Lindquist E."/>
            <person name="Lipzen A."/>
            <person name="Meier-Kolthoff J.P."/>
            <person name="Ohm R.A."/>
            <person name="Otillar R.P."/>
            <person name="Pangilinan J."/>
            <person name="Peng Y."/>
            <person name="Rokas A."/>
            <person name="Rosa C.A."/>
            <person name="Scheuner C."/>
            <person name="Sibirny A.A."/>
            <person name="Slot J.C."/>
            <person name="Stielow J.B."/>
            <person name="Sun H."/>
            <person name="Kurtzman C.P."/>
            <person name="Blackwell M."/>
            <person name="Grigoriev I.V."/>
            <person name="Jeffries T.W."/>
        </authorList>
    </citation>
    <scope>NUCLEOTIDE SEQUENCE [LARGE SCALE GENOMIC DNA]</scope>
    <source>
        <strain evidence="6">NRRL Y-17324</strain>
    </source>
</reference>
<evidence type="ECO:0000256" key="3">
    <source>
        <dbReference type="ARBA" id="ARBA00022895"/>
    </source>
</evidence>
<protein>
    <recommendedName>
        <fullName evidence="4">CST complex subunit Stn1 N-terminal domain-containing protein</fullName>
    </recommendedName>
</protein>
<dbReference type="Gene3D" id="2.40.50.1040">
    <property type="match status" value="1"/>
</dbReference>
<dbReference type="Pfam" id="PF10451">
    <property type="entry name" value="Stn1"/>
    <property type="match status" value="1"/>
</dbReference>
<proteinExistence type="predicted"/>
<evidence type="ECO:0000313" key="6">
    <source>
        <dbReference type="Proteomes" id="UP000094285"/>
    </source>
</evidence>
<name>A0A1E4SNQ6_9ASCO</name>
<organism evidence="5 6">
    <name type="scientific">Suhomyces tanzawaensis NRRL Y-17324</name>
    <dbReference type="NCBI Taxonomy" id="984487"/>
    <lineage>
        <taxon>Eukaryota</taxon>
        <taxon>Fungi</taxon>
        <taxon>Dikarya</taxon>
        <taxon>Ascomycota</taxon>
        <taxon>Saccharomycotina</taxon>
        <taxon>Pichiomycetes</taxon>
        <taxon>Debaryomycetaceae</taxon>
        <taxon>Suhomyces</taxon>
    </lineage>
</organism>
<feature type="domain" description="CST complex subunit Stn1 N-terminal" evidence="4">
    <location>
        <begin position="19"/>
        <end position="191"/>
    </location>
</feature>
<dbReference type="InterPro" id="IPR018856">
    <property type="entry name" value="Stn1_N"/>
</dbReference>
<dbReference type="OrthoDB" id="77828at2759"/>
<keyword evidence="6" id="KW-1185">Reference proteome</keyword>
<dbReference type="RefSeq" id="XP_020066273.1">
    <property type="nucleotide sequence ID" value="XM_020209910.1"/>
</dbReference>
<keyword evidence="3" id="KW-0779">Telomere</keyword>
<dbReference type="EMBL" id="KV453910">
    <property type="protein sequence ID" value="ODV81151.1"/>
    <property type="molecule type" value="Genomic_DNA"/>
</dbReference>
<dbReference type="Proteomes" id="UP000094285">
    <property type="component" value="Unassembled WGS sequence"/>
</dbReference>
<evidence type="ECO:0000313" key="5">
    <source>
        <dbReference type="EMBL" id="ODV81151.1"/>
    </source>
</evidence>
<evidence type="ECO:0000259" key="4">
    <source>
        <dbReference type="Pfam" id="PF10451"/>
    </source>
</evidence>
<dbReference type="InterPro" id="IPR012340">
    <property type="entry name" value="NA-bd_OB-fold"/>
</dbReference>
<dbReference type="AlphaFoldDB" id="A0A1E4SNQ6"/>
<evidence type="ECO:0000256" key="2">
    <source>
        <dbReference type="ARBA" id="ARBA00022454"/>
    </source>
</evidence>